<feature type="signal peptide" evidence="1">
    <location>
        <begin position="1"/>
        <end position="17"/>
    </location>
</feature>
<protein>
    <submittedName>
        <fullName evidence="2">Uncharacterized protein</fullName>
    </submittedName>
</protein>
<dbReference type="RefSeq" id="WP_102281678.1">
    <property type="nucleotide sequence ID" value="NZ_JAJGZN020000001.1"/>
</dbReference>
<dbReference type="AlphaFoldDB" id="A0AB36XH74"/>
<gene>
    <name evidence="2" type="ORF">BCT99_26010</name>
</gene>
<comment type="caution">
    <text evidence="2">The sequence shown here is derived from an EMBL/GenBank/DDBJ whole genome shotgun (WGS) entry which is preliminary data.</text>
</comment>
<evidence type="ECO:0000313" key="2">
    <source>
        <dbReference type="EMBL" id="PMK41623.1"/>
    </source>
</evidence>
<dbReference type="EMBL" id="MCXM01000050">
    <property type="protein sequence ID" value="PMK41623.1"/>
    <property type="molecule type" value="Genomic_DNA"/>
</dbReference>
<proteinExistence type="predicted"/>
<reference evidence="2" key="3">
    <citation type="journal article" date="2018" name="Nature">
        <title>A major lineage of non-tailed dsDNA viruses as unrecognized killers of marine bacteria.</title>
        <authorList>
            <person name="Kauffman K.M."/>
            <person name="Hussain F.A."/>
            <person name="Yang J."/>
            <person name="Arevalo P."/>
            <person name="Brown J.M."/>
            <person name="Chang W.K."/>
            <person name="VanInsberghe D."/>
            <person name="Elsherbini J."/>
            <person name="Sharma R.S."/>
            <person name="Cutler M.B."/>
            <person name="Kelly L."/>
            <person name="Polz M.F."/>
        </authorList>
    </citation>
    <scope>NUCLEOTIDE SEQUENCE</scope>
    <source>
        <strain evidence="2">10N.261.52.F7</strain>
    </source>
</reference>
<name>A0AB36XH74_9VIBR</name>
<organism evidence="2">
    <name type="scientific">Vibrio lentus</name>
    <dbReference type="NCBI Taxonomy" id="136468"/>
    <lineage>
        <taxon>Bacteria</taxon>
        <taxon>Pseudomonadati</taxon>
        <taxon>Pseudomonadota</taxon>
        <taxon>Gammaproteobacteria</taxon>
        <taxon>Vibrionales</taxon>
        <taxon>Vibrionaceae</taxon>
        <taxon>Vibrio</taxon>
    </lineage>
</organism>
<accession>A0AB36XH74</accession>
<reference evidence="2" key="2">
    <citation type="submission" date="2016-07" db="EMBL/GenBank/DDBJ databases">
        <authorList>
            <person name="Kauffman K."/>
            <person name="Arevalo P."/>
            <person name="Polz M.F."/>
        </authorList>
    </citation>
    <scope>NUCLEOTIDE SEQUENCE</scope>
    <source>
        <strain evidence="2">10N.261.52.F7</strain>
    </source>
</reference>
<evidence type="ECO:0000256" key="1">
    <source>
        <dbReference type="SAM" id="SignalP"/>
    </source>
</evidence>
<feature type="chain" id="PRO_5044327128" evidence="1">
    <location>
        <begin position="18"/>
        <end position="171"/>
    </location>
</feature>
<reference key="1">
    <citation type="submission" date="2016-07" db="EMBL/GenBank/DDBJ databases">
        <title>Nontailed viruses are major unrecognized killers of bacteria in the ocean.</title>
        <authorList>
            <person name="Kauffman K."/>
            <person name="Hussain F."/>
            <person name="Yang J."/>
            <person name="Arevalo P."/>
            <person name="Brown J."/>
            <person name="Cutler M."/>
            <person name="Kelly L."/>
            <person name="Polz M.F."/>
        </authorList>
    </citation>
    <scope>NUCLEOTIDE SEQUENCE [LARGE SCALE GENOMIC DNA]</scope>
    <source>
        <strain>10N.261.52.F7</strain>
    </source>
</reference>
<sequence length="171" mass="18796">MKKLILVLMLVSMNTYSASKVLNVTTNIDIINLYSDAITSVEFIPSVLELIPTSDNKQFDDISTTLKIATDIPKDRSAIGYLATLTKNESFCTDFSGVTNAQIDFVSVMFDGLVIANGDSISVAEFNSDDGTNKYSEHDVEIAFKPFKDITTTGQPERCNGEIEFSIEVDI</sequence>
<keyword evidence="1" id="KW-0732">Signal</keyword>